<reference evidence="2" key="1">
    <citation type="journal article" date="2010" name="Science">
        <title>Signatures of adaptation to obligate biotrophy in the Hyaloperonospora arabidopsidis genome.</title>
        <authorList>
            <person name="Baxter L."/>
            <person name="Tripathy S."/>
            <person name="Ishaque N."/>
            <person name="Boot N."/>
            <person name="Cabral A."/>
            <person name="Kemen E."/>
            <person name="Thines M."/>
            <person name="Ah-Fong A."/>
            <person name="Anderson R."/>
            <person name="Badejoko W."/>
            <person name="Bittner-Eddy P."/>
            <person name="Boore J.L."/>
            <person name="Chibucos M.C."/>
            <person name="Coates M."/>
            <person name="Dehal P."/>
            <person name="Delehaunty K."/>
            <person name="Dong S."/>
            <person name="Downton P."/>
            <person name="Dumas B."/>
            <person name="Fabro G."/>
            <person name="Fronick C."/>
            <person name="Fuerstenberg S.I."/>
            <person name="Fulton L."/>
            <person name="Gaulin E."/>
            <person name="Govers F."/>
            <person name="Hughes L."/>
            <person name="Humphray S."/>
            <person name="Jiang R.H."/>
            <person name="Judelson H."/>
            <person name="Kamoun S."/>
            <person name="Kyung K."/>
            <person name="Meijer H."/>
            <person name="Minx P."/>
            <person name="Morris P."/>
            <person name="Nelson J."/>
            <person name="Phuntumart V."/>
            <person name="Qutob D."/>
            <person name="Rehmany A."/>
            <person name="Rougon-Cardoso A."/>
            <person name="Ryden P."/>
            <person name="Torto-Alalibo T."/>
            <person name="Studholme D."/>
            <person name="Wang Y."/>
            <person name="Win J."/>
            <person name="Wood J."/>
            <person name="Clifton S.W."/>
            <person name="Rogers J."/>
            <person name="Van den Ackerveken G."/>
            <person name="Jones J.D."/>
            <person name="McDowell J.M."/>
            <person name="Beynon J."/>
            <person name="Tyler B.M."/>
        </authorList>
    </citation>
    <scope>NUCLEOTIDE SEQUENCE [LARGE SCALE GENOMIC DNA]</scope>
    <source>
        <strain evidence="2">Emoy2</strain>
    </source>
</reference>
<accession>M4BMK4</accession>
<protein>
    <recommendedName>
        <fullName evidence="3">RxLR effector candidate protein</fullName>
    </recommendedName>
</protein>
<proteinExistence type="predicted"/>
<dbReference type="EnsemblProtists" id="HpaT807641">
    <property type="protein sequence ID" value="HpaP807641"/>
    <property type="gene ID" value="HpaG807641"/>
</dbReference>
<dbReference type="EMBL" id="JH598426">
    <property type="status" value="NOT_ANNOTATED_CDS"/>
    <property type="molecule type" value="Genomic_DNA"/>
</dbReference>
<reference evidence="1" key="2">
    <citation type="submission" date="2015-06" db="UniProtKB">
        <authorList>
            <consortium name="EnsemblProtists"/>
        </authorList>
    </citation>
    <scope>IDENTIFICATION</scope>
    <source>
        <strain evidence="1">Emoy2</strain>
    </source>
</reference>
<name>M4BMK4_HYAAE</name>
<dbReference type="InParanoid" id="M4BMK4"/>
<evidence type="ECO:0000313" key="1">
    <source>
        <dbReference type="EnsemblProtists" id="HpaP807641"/>
    </source>
</evidence>
<evidence type="ECO:0008006" key="3">
    <source>
        <dbReference type="Google" id="ProtNLM"/>
    </source>
</evidence>
<organism evidence="1 2">
    <name type="scientific">Hyaloperonospora arabidopsidis (strain Emoy2)</name>
    <name type="common">Downy mildew agent</name>
    <name type="synonym">Peronospora arabidopsidis</name>
    <dbReference type="NCBI Taxonomy" id="559515"/>
    <lineage>
        <taxon>Eukaryota</taxon>
        <taxon>Sar</taxon>
        <taxon>Stramenopiles</taxon>
        <taxon>Oomycota</taxon>
        <taxon>Peronosporomycetes</taxon>
        <taxon>Peronosporales</taxon>
        <taxon>Peronosporaceae</taxon>
        <taxon>Hyaloperonospora</taxon>
    </lineage>
</organism>
<keyword evidence="2" id="KW-1185">Reference proteome</keyword>
<sequence length="71" mass="8257">MSPSREEAKGLVGNRGPEESVDFFHYLYTQPRRRDDAVSLQRALAAHHPDTLELMFGLWLEDKRTLAWSTR</sequence>
<dbReference type="HOGENOM" id="CLU_2745481_0_0_1"/>
<dbReference type="AlphaFoldDB" id="M4BMK4"/>
<dbReference type="VEuPathDB" id="FungiDB:HpaG807641"/>
<dbReference type="Proteomes" id="UP000011713">
    <property type="component" value="Unassembled WGS sequence"/>
</dbReference>
<evidence type="ECO:0000313" key="2">
    <source>
        <dbReference type="Proteomes" id="UP000011713"/>
    </source>
</evidence>